<keyword evidence="5" id="KW-1185">Reference proteome</keyword>
<protein>
    <submittedName>
        <fullName evidence="4">Putative acyl-n-acyltransferase protein</fullName>
    </submittedName>
</protein>
<sequence>MAISPPQAPTALRQARHEDAADVAALGSHVFAVTFGHSLPSRDLNEYLEESYSVAAITKDIADPNCDMIVATSPEGAIIGFAQLTRGTSEPCIADLQSKIELQRLYVHPSHHGKGIGNILANKLEDIAREQGFAHMWLGVWEENYKAQRVYEKLGYRMVGDHDFVMGDTAQTDHIMVKPL</sequence>
<dbReference type="EMBL" id="KB707518">
    <property type="protein sequence ID" value="EMR61948.1"/>
    <property type="molecule type" value="Genomic_DNA"/>
</dbReference>
<dbReference type="AlphaFoldDB" id="M7SCN4"/>
<dbReference type="Gene3D" id="3.40.630.30">
    <property type="match status" value="1"/>
</dbReference>
<name>M7SCN4_EUTLA</name>
<dbReference type="CDD" id="cd04301">
    <property type="entry name" value="NAT_SF"/>
    <property type="match status" value="1"/>
</dbReference>
<dbReference type="PANTHER" id="PTHR43877">
    <property type="entry name" value="AMINOALKYLPHOSPHONATE N-ACETYLTRANSFERASE-RELATED-RELATED"/>
    <property type="match status" value="1"/>
</dbReference>
<dbReference type="SUPFAM" id="SSF55729">
    <property type="entry name" value="Acyl-CoA N-acyltransferases (Nat)"/>
    <property type="match status" value="1"/>
</dbReference>
<evidence type="ECO:0000313" key="5">
    <source>
        <dbReference type="Proteomes" id="UP000012174"/>
    </source>
</evidence>
<dbReference type="STRING" id="1287681.M7SCN4"/>
<evidence type="ECO:0000256" key="1">
    <source>
        <dbReference type="ARBA" id="ARBA00022679"/>
    </source>
</evidence>
<keyword evidence="2 4" id="KW-0012">Acyltransferase</keyword>
<evidence type="ECO:0000259" key="3">
    <source>
        <dbReference type="PROSITE" id="PS51186"/>
    </source>
</evidence>
<dbReference type="OrthoDB" id="9975416at2759"/>
<gene>
    <name evidence="4" type="ORF">UCREL1_11126</name>
</gene>
<dbReference type="Proteomes" id="UP000012174">
    <property type="component" value="Unassembled WGS sequence"/>
</dbReference>
<dbReference type="eggNOG" id="ENOG502S61U">
    <property type="taxonomic scope" value="Eukaryota"/>
</dbReference>
<feature type="domain" description="N-acetyltransferase" evidence="3">
    <location>
        <begin position="10"/>
        <end position="180"/>
    </location>
</feature>
<keyword evidence="1 4" id="KW-0808">Transferase</keyword>
<evidence type="ECO:0000313" key="4">
    <source>
        <dbReference type="EMBL" id="EMR61948.1"/>
    </source>
</evidence>
<dbReference type="HOGENOM" id="CLU_013985_18_0_1"/>
<proteinExistence type="predicted"/>
<dbReference type="KEGG" id="ela:UCREL1_11126"/>
<dbReference type="GO" id="GO:0016747">
    <property type="term" value="F:acyltransferase activity, transferring groups other than amino-acyl groups"/>
    <property type="evidence" value="ECO:0007669"/>
    <property type="project" value="InterPro"/>
</dbReference>
<organism evidence="4 5">
    <name type="scientific">Eutypa lata (strain UCR-EL1)</name>
    <name type="common">Grapevine dieback disease fungus</name>
    <name type="synonym">Eutypa armeniacae</name>
    <dbReference type="NCBI Taxonomy" id="1287681"/>
    <lineage>
        <taxon>Eukaryota</taxon>
        <taxon>Fungi</taxon>
        <taxon>Dikarya</taxon>
        <taxon>Ascomycota</taxon>
        <taxon>Pezizomycotina</taxon>
        <taxon>Sordariomycetes</taxon>
        <taxon>Xylariomycetidae</taxon>
        <taxon>Xylariales</taxon>
        <taxon>Diatrypaceae</taxon>
        <taxon>Eutypa</taxon>
    </lineage>
</organism>
<dbReference type="InterPro" id="IPR050832">
    <property type="entry name" value="Bact_Acetyltransf"/>
</dbReference>
<dbReference type="InterPro" id="IPR016181">
    <property type="entry name" value="Acyl_CoA_acyltransferase"/>
</dbReference>
<evidence type="ECO:0000256" key="2">
    <source>
        <dbReference type="ARBA" id="ARBA00023315"/>
    </source>
</evidence>
<dbReference type="OMA" id="QFFFVYF"/>
<reference evidence="5" key="1">
    <citation type="journal article" date="2013" name="Genome Announc.">
        <title>Draft genome sequence of the grapevine dieback fungus Eutypa lata UCR-EL1.</title>
        <authorList>
            <person name="Blanco-Ulate B."/>
            <person name="Rolshausen P.E."/>
            <person name="Cantu D."/>
        </authorList>
    </citation>
    <scope>NUCLEOTIDE SEQUENCE [LARGE SCALE GENOMIC DNA]</scope>
    <source>
        <strain evidence="5">UCR-EL1</strain>
    </source>
</reference>
<dbReference type="InterPro" id="IPR000182">
    <property type="entry name" value="GNAT_dom"/>
</dbReference>
<dbReference type="PROSITE" id="PS51186">
    <property type="entry name" value="GNAT"/>
    <property type="match status" value="1"/>
</dbReference>
<dbReference type="Pfam" id="PF00583">
    <property type="entry name" value="Acetyltransf_1"/>
    <property type="match status" value="1"/>
</dbReference>
<accession>M7SCN4</accession>